<feature type="compositionally biased region" description="Low complexity" evidence="6">
    <location>
        <begin position="144"/>
        <end position="177"/>
    </location>
</feature>
<evidence type="ECO:0000313" key="7">
    <source>
        <dbReference type="EMBL" id="JAS07532.1"/>
    </source>
</evidence>
<evidence type="ECO:0000256" key="4">
    <source>
        <dbReference type="ARBA" id="ARBA00023187"/>
    </source>
</evidence>
<proteinExistence type="predicted"/>
<feature type="non-terminal residue" evidence="7">
    <location>
        <position position="1"/>
    </location>
</feature>
<keyword evidence="5" id="KW-0539">Nucleus</keyword>
<dbReference type="EMBL" id="GEDC01029766">
    <property type="protein sequence ID" value="JAS07532.1"/>
    <property type="molecule type" value="Transcribed_RNA"/>
</dbReference>
<feature type="region of interest" description="Disordered" evidence="6">
    <location>
        <begin position="78"/>
        <end position="177"/>
    </location>
</feature>
<dbReference type="PANTHER" id="PTHR17204">
    <property type="entry name" value="PRE-MRNA PROCESSING PROTEIN PRP39-RELATED"/>
    <property type="match status" value="1"/>
</dbReference>
<dbReference type="GO" id="GO:0030627">
    <property type="term" value="F:pre-mRNA 5'-splice site binding"/>
    <property type="evidence" value="ECO:0007669"/>
    <property type="project" value="TreeGrafter"/>
</dbReference>
<name>A0A1B6C1Z3_9HEMI</name>
<dbReference type="AlphaFoldDB" id="A0A1B6C1Z3"/>
<reference evidence="7" key="1">
    <citation type="submission" date="2015-12" db="EMBL/GenBank/DDBJ databases">
        <title>De novo transcriptome assembly of four potential Pierce s Disease insect vectors from Arizona vineyards.</title>
        <authorList>
            <person name="Tassone E.E."/>
        </authorList>
    </citation>
    <scope>NUCLEOTIDE SEQUENCE</scope>
</reference>
<dbReference type="GO" id="GO:0005685">
    <property type="term" value="C:U1 snRNP"/>
    <property type="evidence" value="ECO:0007669"/>
    <property type="project" value="TreeGrafter"/>
</dbReference>
<dbReference type="GO" id="GO:0000243">
    <property type="term" value="C:commitment complex"/>
    <property type="evidence" value="ECO:0007669"/>
    <property type="project" value="TreeGrafter"/>
</dbReference>
<evidence type="ECO:0000256" key="1">
    <source>
        <dbReference type="ARBA" id="ARBA00004123"/>
    </source>
</evidence>
<gene>
    <name evidence="7" type="ORF">g.18536</name>
</gene>
<feature type="compositionally biased region" description="Polar residues" evidence="6">
    <location>
        <begin position="103"/>
        <end position="143"/>
    </location>
</feature>
<sequence>RLYLQMIDMALQKSSVQEAEVVAVIDQFLGRDAAELEQKVLFAQRKIEFLEDFGTDVKSVQKATDDFQRFLKQLNDRKKKLPDMEKNKPDEISSKKSKSSSSDAKTLTSHASESHTGQSPQSQTTMNASSTYPTNNYGQPGNFSQPPAQGGYQSGGQYPQQPYNQNPYNQQYNQSDPNYANYQNWGYSQTGYGNYNQGWAGGYNYY</sequence>
<keyword evidence="3" id="KW-0677">Repeat</keyword>
<keyword evidence="2" id="KW-0507">mRNA processing</keyword>
<comment type="subcellular location">
    <subcellularLocation>
        <location evidence="1">Nucleus</location>
    </subcellularLocation>
</comment>
<dbReference type="GO" id="GO:0000395">
    <property type="term" value="P:mRNA 5'-splice site recognition"/>
    <property type="evidence" value="ECO:0007669"/>
    <property type="project" value="TreeGrafter"/>
</dbReference>
<evidence type="ECO:0000256" key="3">
    <source>
        <dbReference type="ARBA" id="ARBA00022737"/>
    </source>
</evidence>
<keyword evidence="4" id="KW-0508">mRNA splicing</keyword>
<feature type="compositionally biased region" description="Basic and acidic residues" evidence="6">
    <location>
        <begin position="81"/>
        <end position="94"/>
    </location>
</feature>
<evidence type="ECO:0000256" key="5">
    <source>
        <dbReference type="ARBA" id="ARBA00023242"/>
    </source>
</evidence>
<protein>
    <submittedName>
        <fullName evidence="7">Uncharacterized protein</fullName>
    </submittedName>
</protein>
<dbReference type="GO" id="GO:0071004">
    <property type="term" value="C:U2-type prespliceosome"/>
    <property type="evidence" value="ECO:0007669"/>
    <property type="project" value="TreeGrafter"/>
</dbReference>
<evidence type="ECO:0000256" key="6">
    <source>
        <dbReference type="SAM" id="MobiDB-lite"/>
    </source>
</evidence>
<dbReference type="PANTHER" id="PTHR17204:SF5">
    <property type="entry name" value="PRE-MRNA-PROCESSING FACTOR 39"/>
    <property type="match status" value="1"/>
</dbReference>
<accession>A0A1B6C1Z3</accession>
<evidence type="ECO:0000256" key="2">
    <source>
        <dbReference type="ARBA" id="ARBA00022664"/>
    </source>
</evidence>
<organism evidence="7">
    <name type="scientific">Clastoptera arizonana</name>
    <name type="common">Arizona spittle bug</name>
    <dbReference type="NCBI Taxonomy" id="38151"/>
    <lineage>
        <taxon>Eukaryota</taxon>
        <taxon>Metazoa</taxon>
        <taxon>Ecdysozoa</taxon>
        <taxon>Arthropoda</taxon>
        <taxon>Hexapoda</taxon>
        <taxon>Insecta</taxon>
        <taxon>Pterygota</taxon>
        <taxon>Neoptera</taxon>
        <taxon>Paraneoptera</taxon>
        <taxon>Hemiptera</taxon>
        <taxon>Auchenorrhyncha</taxon>
        <taxon>Cercopoidea</taxon>
        <taxon>Clastopteridae</taxon>
        <taxon>Clastoptera</taxon>
    </lineage>
</organism>